<reference evidence="4 5" key="1">
    <citation type="submission" date="2014-04" db="EMBL/GenBank/DDBJ databases">
        <authorList>
            <consortium name="DOE Joint Genome Institute"/>
            <person name="Kuo A."/>
            <person name="Kohler A."/>
            <person name="Nagy L.G."/>
            <person name="Floudas D."/>
            <person name="Copeland A."/>
            <person name="Barry K.W."/>
            <person name="Cichocki N."/>
            <person name="Veneault-Fourrey C."/>
            <person name="LaButti K."/>
            <person name="Lindquist E.A."/>
            <person name="Lipzen A."/>
            <person name="Lundell T."/>
            <person name="Morin E."/>
            <person name="Murat C."/>
            <person name="Sun H."/>
            <person name="Tunlid A."/>
            <person name="Henrissat B."/>
            <person name="Grigoriev I.V."/>
            <person name="Hibbett D.S."/>
            <person name="Martin F."/>
            <person name="Nordberg H.P."/>
            <person name="Cantor M.N."/>
            <person name="Hua S.X."/>
        </authorList>
    </citation>
    <scope>NUCLEOTIDE SEQUENCE [LARGE SCALE GENOMIC DNA]</scope>
    <source>
        <strain evidence="4 5">LaAM-08-1</strain>
    </source>
</reference>
<keyword evidence="2" id="KW-0472">Membrane</keyword>
<dbReference type="InterPro" id="IPR050300">
    <property type="entry name" value="GDXG_lipolytic_enzyme"/>
</dbReference>
<dbReference type="AlphaFoldDB" id="A0A0C9XAB1"/>
<dbReference type="InterPro" id="IPR013094">
    <property type="entry name" value="AB_hydrolase_3"/>
</dbReference>
<keyword evidence="1" id="KW-0378">Hydrolase</keyword>
<dbReference type="Gene3D" id="3.40.50.1820">
    <property type="entry name" value="alpha/beta hydrolase"/>
    <property type="match status" value="1"/>
</dbReference>
<dbReference type="Proteomes" id="UP000054477">
    <property type="component" value="Unassembled WGS sequence"/>
</dbReference>
<feature type="transmembrane region" description="Helical" evidence="2">
    <location>
        <begin position="20"/>
        <end position="39"/>
    </location>
</feature>
<keyword evidence="5" id="KW-1185">Reference proteome</keyword>
<proteinExistence type="predicted"/>
<reference evidence="5" key="2">
    <citation type="submission" date="2015-01" db="EMBL/GenBank/DDBJ databases">
        <title>Evolutionary Origins and Diversification of the Mycorrhizal Mutualists.</title>
        <authorList>
            <consortium name="DOE Joint Genome Institute"/>
            <consortium name="Mycorrhizal Genomics Consortium"/>
            <person name="Kohler A."/>
            <person name="Kuo A."/>
            <person name="Nagy L.G."/>
            <person name="Floudas D."/>
            <person name="Copeland A."/>
            <person name="Barry K.W."/>
            <person name="Cichocki N."/>
            <person name="Veneault-Fourrey C."/>
            <person name="LaButti K."/>
            <person name="Lindquist E.A."/>
            <person name="Lipzen A."/>
            <person name="Lundell T."/>
            <person name="Morin E."/>
            <person name="Murat C."/>
            <person name="Riley R."/>
            <person name="Ohm R."/>
            <person name="Sun H."/>
            <person name="Tunlid A."/>
            <person name="Henrissat B."/>
            <person name="Grigoriev I.V."/>
            <person name="Hibbett D.S."/>
            <person name="Martin F."/>
        </authorList>
    </citation>
    <scope>NUCLEOTIDE SEQUENCE [LARGE SCALE GENOMIC DNA]</scope>
    <source>
        <strain evidence="5">LaAM-08-1</strain>
    </source>
</reference>
<keyword evidence="2" id="KW-0812">Transmembrane</keyword>
<evidence type="ECO:0000256" key="2">
    <source>
        <dbReference type="SAM" id="Phobius"/>
    </source>
</evidence>
<evidence type="ECO:0000256" key="1">
    <source>
        <dbReference type="ARBA" id="ARBA00022801"/>
    </source>
</evidence>
<accession>A0A0C9XAB1</accession>
<dbReference type="GO" id="GO:0016787">
    <property type="term" value="F:hydrolase activity"/>
    <property type="evidence" value="ECO:0007669"/>
    <property type="project" value="UniProtKB-KW"/>
</dbReference>
<feature type="domain" description="Alpha/beta hydrolase fold-3" evidence="3">
    <location>
        <begin position="141"/>
        <end position="384"/>
    </location>
</feature>
<dbReference type="EMBL" id="KN838539">
    <property type="protein sequence ID" value="KIK09215.1"/>
    <property type="molecule type" value="Genomic_DNA"/>
</dbReference>
<organism evidence="4 5">
    <name type="scientific">Laccaria amethystina LaAM-08-1</name>
    <dbReference type="NCBI Taxonomy" id="1095629"/>
    <lineage>
        <taxon>Eukaryota</taxon>
        <taxon>Fungi</taxon>
        <taxon>Dikarya</taxon>
        <taxon>Basidiomycota</taxon>
        <taxon>Agaricomycotina</taxon>
        <taxon>Agaricomycetes</taxon>
        <taxon>Agaricomycetidae</taxon>
        <taxon>Agaricales</taxon>
        <taxon>Agaricineae</taxon>
        <taxon>Hydnangiaceae</taxon>
        <taxon>Laccaria</taxon>
    </lineage>
</organism>
<gene>
    <name evidence="4" type="ORF">K443DRAFT_671700</name>
</gene>
<dbReference type="SUPFAM" id="SSF53474">
    <property type="entry name" value="alpha/beta-Hydrolases"/>
    <property type="match status" value="1"/>
</dbReference>
<dbReference type="PANTHER" id="PTHR48081">
    <property type="entry name" value="AB HYDROLASE SUPERFAMILY PROTEIN C4A8.06C"/>
    <property type="match status" value="1"/>
</dbReference>
<dbReference type="InterPro" id="IPR029058">
    <property type="entry name" value="AB_hydrolase_fold"/>
</dbReference>
<dbReference type="STRING" id="1095629.A0A0C9XAB1"/>
<name>A0A0C9XAB1_9AGAR</name>
<dbReference type="Pfam" id="PF07859">
    <property type="entry name" value="Abhydrolase_3"/>
    <property type="match status" value="1"/>
</dbReference>
<dbReference type="PANTHER" id="PTHR48081:SF26">
    <property type="entry name" value="ALPHA_BETA HYDROLASE FOLD-3 DOMAIN-CONTAINING PROTEIN"/>
    <property type="match status" value="1"/>
</dbReference>
<protein>
    <recommendedName>
        <fullName evidence="3">Alpha/beta hydrolase fold-3 domain-containing protein</fullName>
    </recommendedName>
</protein>
<keyword evidence="2" id="KW-1133">Transmembrane helix</keyword>
<evidence type="ECO:0000259" key="3">
    <source>
        <dbReference type="Pfam" id="PF07859"/>
    </source>
</evidence>
<dbReference type="OrthoDB" id="2152029at2759"/>
<dbReference type="HOGENOM" id="CLU_019364_1_0_1"/>
<evidence type="ECO:0000313" key="5">
    <source>
        <dbReference type="Proteomes" id="UP000054477"/>
    </source>
</evidence>
<evidence type="ECO:0000313" key="4">
    <source>
        <dbReference type="EMBL" id="KIK09215.1"/>
    </source>
</evidence>
<sequence>MPYAFRNQPLKGLYLTYQFLSTLFIRFPFWVLLGLSSALRPRKTWDFKRSLMVNVIRHLMIVVHQTGPWTTIPNHLAITEGVGIKGVWVGAAAHLITGDLKEWAAVAGVSSVRLPGYWVHKKGSSIKVASPPLPGEKIVYALHGGAYIRLSAHPKDPTANIAHGILKHVDAVQRVFSIEYRLSAGAPFKAAYPFPTALIDALTGYNYLVNVVGFSPNDIIIEGDSAGGNLTQALTRYLTEYQDSPEVKLPAPPSAIILVSPWSDVGGSHLKIVNGSASKFRNSDYIPTLDGGTTYATNAFVGPHGQEFAETSPYLSPATLHPSLHVDFKKFPRTFIVGGGAEVLIDQIRTLKDRMIKDLGEGDGVDGSEGKVRYHEVPDGIHDYLVFPWHEPERSDTLKKINKWVSA</sequence>